<dbReference type="Proteomes" id="UP001315278">
    <property type="component" value="Unassembled WGS sequence"/>
</dbReference>
<sequence length="565" mass="59731">MAADETTINRLNARTQAFPRLEQTFPTLTEHEIERMRRFGEPRSYRDGEALFETGKPGPGMFVVLSGSVAVTQRDGLGRVTPIIDQGPGQFLAEIGQLSGRPALVDGHADGAVETLLLPPDRLRALLVAEADLGERIMRALILRRVSLIQGRAGGPVLIGPTSDGNMARLQNFLARNGQPHHVLDPETDKDAADLIARYSPTRAELPLVVCPNGTVLRNPSETALAMALGMIGGRAHDKLYDVAVVGSGPAGLATAVYAASEGLSVAVFDSRAFGGQAGASARIENYLGFPTGISGQALAGRAFNQAQKFGAEMLIPVSVKSLDCSKASGAFELATECGHMLRAKSVVVASGARYRRPVIDNLDAFEGRGVWYWASPIEARLCGDQEVVLVGGGNSAGQAAVFLSAHVRKVTMMIRGGGLGASMSRYLIERIEATPNIDLMFNTEVIGLEGAETLERVRWRSRLAPDEFTLPIRNLFLFVGADPATGWLDGCGVRVDRGGFVMTGVQNGDGLRAVPLLETTVPGVFAVGDVRSGSVKRVGGAIGEGAQVVAALHGYLADDGSPTL</sequence>
<dbReference type="RefSeq" id="WP_212393884.1">
    <property type="nucleotide sequence ID" value="NZ_JAFCJH010000020.1"/>
</dbReference>
<comment type="caution">
    <text evidence="5">The sequence shown here is derived from an EMBL/GenBank/DDBJ whole genome shotgun (WGS) entry which is preliminary data.</text>
</comment>
<accession>A0ABS5FLL1</accession>
<evidence type="ECO:0000256" key="3">
    <source>
        <dbReference type="ARBA" id="ARBA00023002"/>
    </source>
</evidence>
<dbReference type="Pfam" id="PF00027">
    <property type="entry name" value="cNMP_binding"/>
    <property type="match status" value="1"/>
</dbReference>
<name>A0ABS5FLL1_9BRAD</name>
<keyword evidence="6" id="KW-1185">Reference proteome</keyword>
<organism evidence="5 6">
    <name type="scientific">Bradyrhizobium jicamae</name>
    <dbReference type="NCBI Taxonomy" id="280332"/>
    <lineage>
        <taxon>Bacteria</taxon>
        <taxon>Pseudomonadati</taxon>
        <taxon>Pseudomonadota</taxon>
        <taxon>Alphaproteobacteria</taxon>
        <taxon>Hyphomicrobiales</taxon>
        <taxon>Nitrobacteraceae</taxon>
        <taxon>Bradyrhizobium</taxon>
    </lineage>
</organism>
<dbReference type="InterPro" id="IPR000595">
    <property type="entry name" value="cNMP-bd_dom"/>
</dbReference>
<dbReference type="Pfam" id="PF07992">
    <property type="entry name" value="Pyr_redox_2"/>
    <property type="match status" value="1"/>
</dbReference>
<dbReference type="SUPFAM" id="SSF51905">
    <property type="entry name" value="FAD/NAD(P)-binding domain"/>
    <property type="match status" value="1"/>
</dbReference>
<dbReference type="PANTHER" id="PTHR48105">
    <property type="entry name" value="THIOREDOXIN REDUCTASE 1-RELATED-RELATED"/>
    <property type="match status" value="1"/>
</dbReference>
<dbReference type="InterPro" id="IPR014710">
    <property type="entry name" value="RmlC-like_jellyroll"/>
</dbReference>
<dbReference type="InterPro" id="IPR036188">
    <property type="entry name" value="FAD/NAD-bd_sf"/>
</dbReference>
<feature type="domain" description="Cyclic nucleotide-binding" evidence="4">
    <location>
        <begin position="24"/>
        <end position="144"/>
    </location>
</feature>
<dbReference type="Gene3D" id="3.50.50.60">
    <property type="entry name" value="FAD/NAD(P)-binding domain"/>
    <property type="match status" value="2"/>
</dbReference>
<reference evidence="6" key="1">
    <citation type="journal article" date="2021" name="ISME J.">
        <title>Evolutionary origin and ecological implication of a unique nif island in free-living Bradyrhizobium lineages.</title>
        <authorList>
            <person name="Tao J."/>
        </authorList>
    </citation>
    <scope>NUCLEOTIDE SEQUENCE [LARGE SCALE GENOMIC DNA]</scope>
    <source>
        <strain evidence="6">SZCCT0434</strain>
    </source>
</reference>
<proteinExistence type="predicted"/>
<dbReference type="PRINTS" id="PR00469">
    <property type="entry name" value="PNDRDTASEII"/>
</dbReference>
<dbReference type="Gene3D" id="2.60.120.10">
    <property type="entry name" value="Jelly Rolls"/>
    <property type="match status" value="1"/>
</dbReference>
<dbReference type="PROSITE" id="PS50042">
    <property type="entry name" value="CNMP_BINDING_3"/>
    <property type="match status" value="1"/>
</dbReference>
<dbReference type="SMART" id="SM00100">
    <property type="entry name" value="cNMP"/>
    <property type="match status" value="1"/>
</dbReference>
<dbReference type="CDD" id="cd00038">
    <property type="entry name" value="CAP_ED"/>
    <property type="match status" value="1"/>
</dbReference>
<keyword evidence="2" id="KW-0285">Flavoprotein</keyword>
<dbReference type="PRINTS" id="PR00368">
    <property type="entry name" value="FADPNR"/>
</dbReference>
<dbReference type="InterPro" id="IPR018490">
    <property type="entry name" value="cNMP-bd_dom_sf"/>
</dbReference>
<keyword evidence="3" id="KW-0560">Oxidoreductase</keyword>
<evidence type="ECO:0000256" key="1">
    <source>
        <dbReference type="ARBA" id="ARBA00018719"/>
    </source>
</evidence>
<evidence type="ECO:0000313" key="6">
    <source>
        <dbReference type="Proteomes" id="UP001315278"/>
    </source>
</evidence>
<evidence type="ECO:0000256" key="2">
    <source>
        <dbReference type="ARBA" id="ARBA00022630"/>
    </source>
</evidence>
<dbReference type="InterPro" id="IPR050097">
    <property type="entry name" value="Ferredoxin-NADP_redctase_2"/>
</dbReference>
<protein>
    <recommendedName>
        <fullName evidence="1">Thioredoxin reductase</fullName>
    </recommendedName>
</protein>
<dbReference type="InterPro" id="IPR023753">
    <property type="entry name" value="FAD/NAD-binding_dom"/>
</dbReference>
<dbReference type="EMBL" id="JAFCJH010000020">
    <property type="protein sequence ID" value="MBR0797660.1"/>
    <property type="molecule type" value="Genomic_DNA"/>
</dbReference>
<evidence type="ECO:0000259" key="4">
    <source>
        <dbReference type="PROSITE" id="PS50042"/>
    </source>
</evidence>
<gene>
    <name evidence="5" type="ORF">JQ615_19945</name>
</gene>
<dbReference type="SUPFAM" id="SSF51206">
    <property type="entry name" value="cAMP-binding domain-like"/>
    <property type="match status" value="1"/>
</dbReference>
<evidence type="ECO:0000313" key="5">
    <source>
        <dbReference type="EMBL" id="MBR0797660.1"/>
    </source>
</evidence>